<feature type="compositionally biased region" description="Basic residues" evidence="1">
    <location>
        <begin position="227"/>
        <end position="236"/>
    </location>
</feature>
<accession>A0A8H5B4M4</accession>
<dbReference type="InterPro" id="IPR029063">
    <property type="entry name" value="SAM-dependent_MTases_sf"/>
</dbReference>
<feature type="compositionally biased region" description="Low complexity" evidence="1">
    <location>
        <begin position="1091"/>
        <end position="1103"/>
    </location>
</feature>
<feature type="region of interest" description="Disordered" evidence="1">
    <location>
        <begin position="497"/>
        <end position="642"/>
    </location>
</feature>
<feature type="compositionally biased region" description="Low complexity" evidence="1">
    <location>
        <begin position="367"/>
        <end position="386"/>
    </location>
</feature>
<dbReference type="GO" id="GO:0008168">
    <property type="term" value="F:methyltransferase activity"/>
    <property type="evidence" value="ECO:0007669"/>
    <property type="project" value="TreeGrafter"/>
</dbReference>
<evidence type="ECO:0000313" key="3">
    <source>
        <dbReference type="EMBL" id="KAF5316539.1"/>
    </source>
</evidence>
<dbReference type="AlphaFoldDB" id="A0A8H5B4M4"/>
<feature type="compositionally biased region" description="Polar residues" evidence="1">
    <location>
        <begin position="610"/>
        <end position="625"/>
    </location>
</feature>
<feature type="compositionally biased region" description="Basic and acidic residues" evidence="1">
    <location>
        <begin position="118"/>
        <end position="136"/>
    </location>
</feature>
<feature type="compositionally biased region" description="Low complexity" evidence="1">
    <location>
        <begin position="584"/>
        <end position="606"/>
    </location>
</feature>
<comment type="caution">
    <text evidence="3">The sequence shown here is derived from an EMBL/GenBank/DDBJ whole genome shotgun (WGS) entry which is preliminary data.</text>
</comment>
<dbReference type="PANTHER" id="PTHR43591">
    <property type="entry name" value="METHYLTRANSFERASE"/>
    <property type="match status" value="1"/>
</dbReference>
<feature type="domain" description="Methyltransferase" evidence="2">
    <location>
        <begin position="706"/>
        <end position="807"/>
    </location>
</feature>
<feature type="compositionally biased region" description="Pro residues" evidence="1">
    <location>
        <begin position="41"/>
        <end position="57"/>
    </location>
</feature>
<feature type="region of interest" description="Disordered" evidence="1">
    <location>
        <begin position="1144"/>
        <end position="1175"/>
    </location>
</feature>
<feature type="region of interest" description="Disordered" evidence="1">
    <location>
        <begin position="404"/>
        <end position="463"/>
    </location>
</feature>
<feature type="region of interest" description="Disordered" evidence="1">
    <location>
        <begin position="280"/>
        <end position="391"/>
    </location>
</feature>
<evidence type="ECO:0000313" key="4">
    <source>
        <dbReference type="Proteomes" id="UP000567179"/>
    </source>
</evidence>
<dbReference type="PANTHER" id="PTHR43591:SF24">
    <property type="entry name" value="2-METHOXY-6-POLYPRENYL-1,4-BENZOQUINOL METHYLASE, MITOCHONDRIAL"/>
    <property type="match status" value="1"/>
</dbReference>
<feature type="region of interest" description="Disordered" evidence="1">
    <location>
        <begin position="1084"/>
        <end position="1113"/>
    </location>
</feature>
<keyword evidence="4" id="KW-1185">Reference proteome</keyword>
<gene>
    <name evidence="3" type="ORF">D9619_006637</name>
</gene>
<feature type="compositionally biased region" description="Low complexity" evidence="1">
    <location>
        <begin position="215"/>
        <end position="226"/>
    </location>
</feature>
<evidence type="ECO:0000256" key="1">
    <source>
        <dbReference type="SAM" id="MobiDB-lite"/>
    </source>
</evidence>
<reference evidence="3 4" key="1">
    <citation type="journal article" date="2020" name="ISME J.">
        <title>Uncovering the hidden diversity of litter-decomposition mechanisms in mushroom-forming fungi.</title>
        <authorList>
            <person name="Floudas D."/>
            <person name="Bentzer J."/>
            <person name="Ahren D."/>
            <person name="Johansson T."/>
            <person name="Persson P."/>
            <person name="Tunlid A."/>
        </authorList>
    </citation>
    <scope>NUCLEOTIDE SEQUENCE [LARGE SCALE GENOMIC DNA]</scope>
    <source>
        <strain evidence="3 4">CBS 101986</strain>
    </source>
</reference>
<name>A0A8H5B4M4_9AGAR</name>
<dbReference type="SUPFAM" id="SSF53335">
    <property type="entry name" value="S-adenosyl-L-methionine-dependent methyltransferases"/>
    <property type="match status" value="1"/>
</dbReference>
<feature type="compositionally biased region" description="Pro residues" evidence="1">
    <location>
        <begin position="158"/>
        <end position="173"/>
    </location>
</feature>
<feature type="compositionally biased region" description="Polar residues" evidence="1">
    <location>
        <begin position="238"/>
        <end position="258"/>
    </location>
</feature>
<dbReference type="InterPro" id="IPR041698">
    <property type="entry name" value="Methyltransf_25"/>
</dbReference>
<sequence length="1203" mass="129918">MSSRAAAGRKRITTGEPPKSSSSKGFFSRSKSNLASSPPLEVIPPSPHHSPPLPPITPFVDYYDSRSSGPYYASDSRPGSSSGLSRRPEYGLSPSSSVTVVSRNRSVEPGMRSAYPHPSHDTNAPRHGELRAEKRIPRGNMYDSHPQDSVTFVEATYQPPPPIVASYQPPPPVSSVAYEGSRPLPTTPRKRGDSSIDDLKKFPSPPNHIPPTPPTSSQLSLPSPHSSPRHIPRHLHGTSPTPTELPTYSMSGHESYSAEQLERPALQIAIENAFNVPNNSNIRGEAPPHFNYSGRVPYPSPPSSQHPHLSPSSFNASLSQSPSLSAISLPSDNEPSRPVYRGMLVTPTPTGPPSPLFVSGFQISPTPSRAAPSIAGSGSSDSAGSTSSGGAGAAPPAFFFPGSRSVAKPKLSKKTGTPAIIKSKGKKSKPDENTLYDPPDTPTPNFHSHYLHTPPSPGIVGPDGQILLSRRPNQAGSIISDSISSWSDESNLAVAGSYMSTESGSGPSTPSTPSAKSSPPMIFPMGRSRAQPSKVPQGIKLKSFTPRSRASSSANSGGGSEELRPGRSRFMGIPLTRKKKSSKASDSASSESSSGSSIAGGSIGTARPGPSSSSNASQNTGQPGSPTADMHESVESRPRIKSRVGGYPLDPYDLVLLDKLSPVFLTLISGLTVFCSDRHSGELLFRLNPTGSPSFHNYGNAPPTSVLDLGCGQGHWVVDAAIAWKGYGTRVTGYDMVDISRGLLPWAIEQDVVNNVRFIRGNFLKQRLPFSDNTFDLVRMSCLALCIPADSWPFVLQEVCRVMEPGGRLELIDDAIVFPYGKFPTAIDAPQVVSVPPKLDITIPSASFSTFSIYDEQTLNPGLGNSDDVEDAEGLYDLYNVEEDDGEVDDTATLNGREPERTATSVTPRVPGRKKERIPAISSRAWNRAHATSGDLEALFEHMLSNKFGIRKDLHEFMLDLMKEVFGHAREVRTMNLTLAPPEPSDVNTVLMSPRNMTGRPAHPLRQESMGLSQSPGLVLWPSTFLPMDQPEIEIHASKHMRILLSCRNFLVEHALEATEDDEIDEESVLEALWEYERFLRHRFNPPPPSRNSSSSKYGSDMSDNASLRESIAESVSSDGRDAMFEIASEVGQHFEWQSSEESLIDPSTSHTLPPIIPTPNPRRDSAGSNPAPIYSRDELTHVRTFRVYEAIKLDRSILGFAS</sequence>
<proteinExistence type="predicted"/>
<protein>
    <recommendedName>
        <fullName evidence="2">Methyltransferase domain-containing protein</fullName>
    </recommendedName>
</protein>
<dbReference type="EMBL" id="JAACJJ010000042">
    <property type="protein sequence ID" value="KAF5316539.1"/>
    <property type="molecule type" value="Genomic_DNA"/>
</dbReference>
<feature type="region of interest" description="Disordered" evidence="1">
    <location>
        <begin position="886"/>
        <end position="916"/>
    </location>
</feature>
<dbReference type="OrthoDB" id="2013972at2759"/>
<feature type="compositionally biased region" description="Polar residues" evidence="1">
    <location>
        <begin position="1104"/>
        <end position="1113"/>
    </location>
</feature>
<feature type="region of interest" description="Disordered" evidence="1">
    <location>
        <begin position="1"/>
        <end position="258"/>
    </location>
</feature>
<feature type="compositionally biased region" description="Low complexity" evidence="1">
    <location>
        <begin position="305"/>
        <end position="331"/>
    </location>
</feature>
<feature type="compositionally biased region" description="Low complexity" evidence="1">
    <location>
        <begin position="19"/>
        <end position="32"/>
    </location>
</feature>
<feature type="compositionally biased region" description="Low complexity" evidence="1">
    <location>
        <begin position="500"/>
        <end position="520"/>
    </location>
</feature>
<feature type="compositionally biased region" description="Low complexity" evidence="1">
    <location>
        <begin position="93"/>
        <end position="104"/>
    </location>
</feature>
<evidence type="ECO:0000259" key="2">
    <source>
        <dbReference type="Pfam" id="PF13649"/>
    </source>
</evidence>
<dbReference type="Pfam" id="PF13649">
    <property type="entry name" value="Methyltransf_25"/>
    <property type="match status" value="1"/>
</dbReference>
<feature type="compositionally biased region" description="Low complexity" evidence="1">
    <location>
        <begin position="74"/>
        <end position="85"/>
    </location>
</feature>
<dbReference type="Proteomes" id="UP000567179">
    <property type="component" value="Unassembled WGS sequence"/>
</dbReference>
<feature type="compositionally biased region" description="Pro residues" evidence="1">
    <location>
        <begin position="203"/>
        <end position="214"/>
    </location>
</feature>
<feature type="compositionally biased region" description="Basic and acidic residues" evidence="1">
    <location>
        <begin position="629"/>
        <end position="638"/>
    </location>
</feature>
<dbReference type="Gene3D" id="3.40.50.150">
    <property type="entry name" value="Vaccinia Virus protein VP39"/>
    <property type="match status" value="1"/>
</dbReference>
<dbReference type="CDD" id="cd02440">
    <property type="entry name" value="AdoMet_MTases"/>
    <property type="match status" value="1"/>
</dbReference>
<feature type="compositionally biased region" description="Basic and acidic residues" evidence="1">
    <location>
        <begin position="190"/>
        <end position="201"/>
    </location>
</feature>
<organism evidence="3 4">
    <name type="scientific">Psilocybe cf. subviscida</name>
    <dbReference type="NCBI Taxonomy" id="2480587"/>
    <lineage>
        <taxon>Eukaryota</taxon>
        <taxon>Fungi</taxon>
        <taxon>Dikarya</taxon>
        <taxon>Basidiomycota</taxon>
        <taxon>Agaricomycotina</taxon>
        <taxon>Agaricomycetes</taxon>
        <taxon>Agaricomycetidae</taxon>
        <taxon>Agaricales</taxon>
        <taxon>Agaricineae</taxon>
        <taxon>Strophariaceae</taxon>
        <taxon>Psilocybe</taxon>
    </lineage>
</organism>